<dbReference type="PANTHER" id="PTHR11365">
    <property type="entry name" value="5-OXOPROLINASE RELATED"/>
    <property type="match status" value="1"/>
</dbReference>
<dbReference type="GO" id="GO:0005829">
    <property type="term" value="C:cytosol"/>
    <property type="evidence" value="ECO:0007669"/>
    <property type="project" value="TreeGrafter"/>
</dbReference>
<evidence type="ECO:0000313" key="3">
    <source>
        <dbReference type="Proteomes" id="UP000019140"/>
    </source>
</evidence>
<dbReference type="AlphaFoldDB" id="W4LXJ7"/>
<accession>W4LXJ7</accession>
<dbReference type="HOGENOM" id="CLU_002157_1_1_7"/>
<dbReference type="GO" id="GO:0017168">
    <property type="term" value="F:5-oxoprolinase (ATP-hydrolyzing) activity"/>
    <property type="evidence" value="ECO:0007669"/>
    <property type="project" value="TreeGrafter"/>
</dbReference>
<dbReference type="EMBL" id="AZHX01001507">
    <property type="protein sequence ID" value="ETX02628.1"/>
    <property type="molecule type" value="Genomic_DNA"/>
</dbReference>
<evidence type="ECO:0000259" key="1">
    <source>
        <dbReference type="Pfam" id="PF05378"/>
    </source>
</evidence>
<dbReference type="InterPro" id="IPR008040">
    <property type="entry name" value="Hydant_A_N"/>
</dbReference>
<feature type="domain" description="Hydantoinase/oxoprolinase N-terminal" evidence="1">
    <location>
        <begin position="4"/>
        <end position="185"/>
    </location>
</feature>
<gene>
    <name evidence="2" type="ORF">ETSY2_35190</name>
</gene>
<organism evidence="2 3">
    <name type="scientific">Candidatus Entotheonella gemina</name>
    <dbReference type="NCBI Taxonomy" id="1429439"/>
    <lineage>
        <taxon>Bacteria</taxon>
        <taxon>Pseudomonadati</taxon>
        <taxon>Nitrospinota/Tectimicrobiota group</taxon>
        <taxon>Candidatus Tectimicrobiota</taxon>
        <taxon>Candidatus Entotheonellia</taxon>
        <taxon>Candidatus Entotheonellales</taxon>
        <taxon>Candidatus Entotheonellaceae</taxon>
        <taxon>Candidatus Entotheonella</taxon>
    </lineage>
</organism>
<dbReference type="InterPro" id="IPR045079">
    <property type="entry name" value="Oxoprolinase-like"/>
</dbReference>
<sequence length="229" mass="25421">MKLIGVDVGGTFTDVVLTDTDTQQTHIYKVPTTPHDPSEGVLQGIVEICTAHGIDRSHIDHVLHGTTIATNAVLEQNGAVAGMITSAGYRDIVHIGRHQRPQHYSIQQEVPWQDRVLVKRRHRKTVSERRIPPSGAVLTPLDEDDVRQAARELRAAGVDAVAVCFLFSYIDPSYEERAAEIIREEFPRAFVTTSASVSPQFREFERFTTATMNAYIGPKVATYVNALES</sequence>
<dbReference type="Gene3D" id="3.30.420.40">
    <property type="match status" value="1"/>
</dbReference>
<dbReference type="Pfam" id="PF05378">
    <property type="entry name" value="Hydant_A_N"/>
    <property type="match status" value="1"/>
</dbReference>
<protein>
    <recommendedName>
        <fullName evidence="1">Hydantoinase/oxoprolinase N-terminal domain-containing protein</fullName>
    </recommendedName>
</protein>
<dbReference type="InterPro" id="IPR043129">
    <property type="entry name" value="ATPase_NBD"/>
</dbReference>
<proteinExistence type="predicted"/>
<dbReference type="Proteomes" id="UP000019140">
    <property type="component" value="Unassembled WGS sequence"/>
</dbReference>
<evidence type="ECO:0000313" key="2">
    <source>
        <dbReference type="EMBL" id="ETX02628.1"/>
    </source>
</evidence>
<comment type="caution">
    <text evidence="2">The sequence shown here is derived from an EMBL/GenBank/DDBJ whole genome shotgun (WGS) entry which is preliminary data.</text>
</comment>
<reference evidence="2 3" key="1">
    <citation type="journal article" date="2014" name="Nature">
        <title>An environmental bacterial taxon with a large and distinct metabolic repertoire.</title>
        <authorList>
            <person name="Wilson M.C."/>
            <person name="Mori T."/>
            <person name="Ruckert C."/>
            <person name="Uria A.R."/>
            <person name="Helf M.J."/>
            <person name="Takada K."/>
            <person name="Gernert C."/>
            <person name="Steffens U.A."/>
            <person name="Heycke N."/>
            <person name="Schmitt S."/>
            <person name="Rinke C."/>
            <person name="Helfrich E.J."/>
            <person name="Brachmann A.O."/>
            <person name="Gurgui C."/>
            <person name="Wakimoto T."/>
            <person name="Kracht M."/>
            <person name="Crusemann M."/>
            <person name="Hentschel U."/>
            <person name="Abe I."/>
            <person name="Matsunaga S."/>
            <person name="Kalinowski J."/>
            <person name="Takeyama H."/>
            <person name="Piel J."/>
        </authorList>
    </citation>
    <scope>NUCLEOTIDE SEQUENCE [LARGE SCALE GENOMIC DNA]</scope>
    <source>
        <strain evidence="3">TSY2</strain>
    </source>
</reference>
<dbReference type="GO" id="GO:0006749">
    <property type="term" value="P:glutathione metabolic process"/>
    <property type="evidence" value="ECO:0007669"/>
    <property type="project" value="TreeGrafter"/>
</dbReference>
<keyword evidence="3" id="KW-1185">Reference proteome</keyword>
<dbReference type="PANTHER" id="PTHR11365:SF23">
    <property type="entry name" value="HYPOTHETICAL 5-OXOPROLINASE (EUROFUNG)-RELATED"/>
    <property type="match status" value="1"/>
</dbReference>
<dbReference type="SUPFAM" id="SSF53067">
    <property type="entry name" value="Actin-like ATPase domain"/>
    <property type="match status" value="1"/>
</dbReference>
<name>W4LXJ7_9BACT</name>
<feature type="non-terminal residue" evidence="2">
    <location>
        <position position="229"/>
    </location>
</feature>